<reference evidence="2" key="1">
    <citation type="submission" date="2020-11" db="EMBL/GenBank/DDBJ databases">
        <authorList>
            <person name="Tran Van P."/>
        </authorList>
    </citation>
    <scope>NUCLEOTIDE SEQUENCE</scope>
</reference>
<sequence length="540" mass="61103">MMSGTVVWCWKDGQWVPLRLDAIKLSGSLTPEHWDAVSDFLRLAASQRLVLREEGAPEVPLAAVGQVPSLWEHLADFVAPTNTGDTPNFVLEFPREEQVTGTNLNADLPSRGNEPIPIELCYKKEVQLSSSPGCLEHNKTVESQLWQYLKAPSKRDITVDSEFSKTNDCTTVQPCDDVENILSEETRCSSASDIGANVEENISSKKEKCSESHDNHVLWRYLKPPLKKSQSSSGDDRMIPNLTTTEDGHKRPVRKWSRVNEIVNNFENAIVKEAPIVCREKVHPPRIVHRVNSESLFDVGRRPKMEEPDLTLYEPYPNECPKEDIGNVWKYPKPPHKSVHRVRSSVEGGYPKMEEIVLDGDCQYRLLVNNVGGNGSSWGSSEFTKPRSQSDPLVKPFLCHKMRANSEPLMEPCPPVPPRNTGPYSYIEPHYEPGFFEHLVANQRRVPGRDGEQGTPVQVRRTASWNALKQECDSRTPSPVRKTTSSSWGPEEFREFRARTGSLDQNPSRTGSRWQRLLRHVTRGVRRSNPDLCARPDCQL</sequence>
<dbReference type="AlphaFoldDB" id="A0A7R9GVU8"/>
<evidence type="ECO:0000313" key="2">
    <source>
        <dbReference type="EMBL" id="CAD7398099.1"/>
    </source>
</evidence>
<feature type="compositionally biased region" description="Polar residues" evidence="1">
    <location>
        <begin position="475"/>
        <end position="488"/>
    </location>
</feature>
<proteinExistence type="predicted"/>
<evidence type="ECO:0000256" key="1">
    <source>
        <dbReference type="SAM" id="MobiDB-lite"/>
    </source>
</evidence>
<accession>A0A7R9GVU8</accession>
<gene>
    <name evidence="2" type="ORF">TCEB3V08_LOCUS4365</name>
</gene>
<protein>
    <submittedName>
        <fullName evidence="2">Uncharacterized protein</fullName>
    </submittedName>
</protein>
<feature type="region of interest" description="Disordered" evidence="1">
    <location>
        <begin position="226"/>
        <end position="250"/>
    </location>
</feature>
<dbReference type="EMBL" id="OC317632">
    <property type="protein sequence ID" value="CAD7398099.1"/>
    <property type="molecule type" value="Genomic_DNA"/>
</dbReference>
<name>A0A7R9GVU8_TIMCR</name>
<feature type="compositionally biased region" description="Polar residues" evidence="1">
    <location>
        <begin position="502"/>
        <end position="511"/>
    </location>
</feature>
<organism evidence="2">
    <name type="scientific">Timema cristinae</name>
    <name type="common">Walking stick</name>
    <dbReference type="NCBI Taxonomy" id="61476"/>
    <lineage>
        <taxon>Eukaryota</taxon>
        <taxon>Metazoa</taxon>
        <taxon>Ecdysozoa</taxon>
        <taxon>Arthropoda</taxon>
        <taxon>Hexapoda</taxon>
        <taxon>Insecta</taxon>
        <taxon>Pterygota</taxon>
        <taxon>Neoptera</taxon>
        <taxon>Polyneoptera</taxon>
        <taxon>Phasmatodea</taxon>
        <taxon>Timematodea</taxon>
        <taxon>Timematoidea</taxon>
        <taxon>Timematidae</taxon>
        <taxon>Timema</taxon>
    </lineage>
</organism>
<feature type="region of interest" description="Disordered" evidence="1">
    <location>
        <begin position="471"/>
        <end position="511"/>
    </location>
</feature>